<dbReference type="SUPFAM" id="SSF48150">
    <property type="entry name" value="DNA-glycosylase"/>
    <property type="match status" value="1"/>
</dbReference>
<sequence length="201" mass="22678">MTPVGDKVRPRWAEASELLRAYYDTEWGVPVTDERGVFERLTLEAFQSGLSWSTILHKRDAFRRAFAGFDPDAVAQFTKDDIARCMADASIVRNRRKILATIGNARASVAARDAVPLHELVWQHVPTVRTGFTNEQSVPTQSPESVALSQTLKRWGFTFVGPVTCYALFCAIGLVNAHPVGTWRYETVEQLQLDARRHFVR</sequence>
<reference evidence="2" key="1">
    <citation type="journal article" date="2019" name="Int. J. Syst. Evol. Microbiol.">
        <title>The Global Catalogue of Microorganisms (GCM) 10K type strain sequencing project: providing services to taxonomists for standard genome sequencing and annotation.</title>
        <authorList>
            <consortium name="The Broad Institute Genomics Platform"/>
            <consortium name="The Broad Institute Genome Sequencing Center for Infectious Disease"/>
            <person name="Wu L."/>
            <person name="Ma J."/>
        </authorList>
    </citation>
    <scope>NUCLEOTIDE SEQUENCE [LARGE SCALE GENOMIC DNA]</scope>
    <source>
        <strain evidence="2">TISTR 1511</strain>
    </source>
</reference>
<gene>
    <name evidence="1" type="ORF">ACFSUQ_01510</name>
</gene>
<evidence type="ECO:0000313" key="2">
    <source>
        <dbReference type="Proteomes" id="UP001597453"/>
    </source>
</evidence>
<dbReference type="Pfam" id="PF03352">
    <property type="entry name" value="Adenine_glyco"/>
    <property type="match status" value="1"/>
</dbReference>
<name>A0ABW5RGT8_9MICO</name>
<keyword evidence="2" id="KW-1185">Reference proteome</keyword>
<proteinExistence type="predicted"/>
<dbReference type="PANTHER" id="PTHR30037:SF4">
    <property type="entry name" value="DNA-3-METHYLADENINE GLYCOSYLASE I"/>
    <property type="match status" value="1"/>
</dbReference>
<dbReference type="InterPro" id="IPR005019">
    <property type="entry name" value="Adenine_glyco"/>
</dbReference>
<dbReference type="InterPro" id="IPR011257">
    <property type="entry name" value="DNA_glycosylase"/>
</dbReference>
<protein>
    <submittedName>
        <fullName evidence="1">DNA-3-methyladenine glycosylase I</fullName>
    </submittedName>
</protein>
<dbReference type="Gene3D" id="1.10.340.30">
    <property type="entry name" value="Hypothetical protein, domain 2"/>
    <property type="match status" value="1"/>
</dbReference>
<organism evidence="1 2">
    <name type="scientific">Gulosibacter bifidus</name>
    <dbReference type="NCBI Taxonomy" id="272239"/>
    <lineage>
        <taxon>Bacteria</taxon>
        <taxon>Bacillati</taxon>
        <taxon>Actinomycetota</taxon>
        <taxon>Actinomycetes</taxon>
        <taxon>Micrococcales</taxon>
        <taxon>Microbacteriaceae</taxon>
        <taxon>Gulosibacter</taxon>
    </lineage>
</organism>
<dbReference type="InterPro" id="IPR052891">
    <property type="entry name" value="DNA-3mA_glycosylase"/>
</dbReference>
<accession>A0ABW5RGT8</accession>
<comment type="caution">
    <text evidence="1">The sequence shown here is derived from an EMBL/GenBank/DDBJ whole genome shotgun (WGS) entry which is preliminary data.</text>
</comment>
<dbReference type="Proteomes" id="UP001597453">
    <property type="component" value="Unassembled WGS sequence"/>
</dbReference>
<evidence type="ECO:0000313" key="1">
    <source>
        <dbReference type="EMBL" id="MFD2673985.1"/>
    </source>
</evidence>
<dbReference type="EMBL" id="JBHUNF010000001">
    <property type="protein sequence ID" value="MFD2673985.1"/>
    <property type="molecule type" value="Genomic_DNA"/>
</dbReference>
<dbReference type="PANTHER" id="PTHR30037">
    <property type="entry name" value="DNA-3-METHYLADENINE GLYCOSYLASE 1"/>
    <property type="match status" value="1"/>
</dbReference>
<dbReference type="RefSeq" id="WP_066054873.1">
    <property type="nucleotide sequence ID" value="NZ_JBHUNF010000001.1"/>
</dbReference>